<keyword evidence="4 6" id="KW-0418">Kinase</keyword>
<dbReference type="PROSITE" id="PS00583">
    <property type="entry name" value="PFKB_KINASES_1"/>
    <property type="match status" value="1"/>
</dbReference>
<comment type="similarity">
    <text evidence="1 6">Belongs to the carbohydrate kinase PfkB family.</text>
</comment>
<dbReference type="NCBIfam" id="NF006957">
    <property type="entry name" value="PRK09434.1"/>
    <property type="match status" value="1"/>
</dbReference>
<dbReference type="GO" id="GO:0006000">
    <property type="term" value="P:fructose metabolic process"/>
    <property type="evidence" value="ECO:0007669"/>
    <property type="project" value="UniProtKB-ARBA"/>
</dbReference>
<dbReference type="PRINTS" id="PR00990">
    <property type="entry name" value="RIBOKINASE"/>
</dbReference>
<accession>A0A0C2K075</accession>
<keyword evidence="9" id="KW-1185">Reference proteome</keyword>
<organism evidence="8 9">
    <name type="scientific">Vibrio renipiscarius</name>
    <dbReference type="NCBI Taxonomy" id="1461322"/>
    <lineage>
        <taxon>Bacteria</taxon>
        <taxon>Pseudomonadati</taxon>
        <taxon>Pseudomonadota</taxon>
        <taxon>Gammaproteobacteria</taxon>
        <taxon>Vibrionales</taxon>
        <taxon>Vibrionaceae</taxon>
        <taxon>Vibrio</taxon>
    </lineage>
</organism>
<dbReference type="Proteomes" id="UP000031672">
    <property type="component" value="Unassembled WGS sequence"/>
</dbReference>
<dbReference type="PANTHER" id="PTHR43085">
    <property type="entry name" value="HEXOKINASE FAMILY MEMBER"/>
    <property type="match status" value="1"/>
</dbReference>
<dbReference type="InterPro" id="IPR011611">
    <property type="entry name" value="PfkB_dom"/>
</dbReference>
<evidence type="ECO:0000313" key="9">
    <source>
        <dbReference type="Proteomes" id="UP000031672"/>
    </source>
</evidence>
<evidence type="ECO:0000259" key="7">
    <source>
        <dbReference type="Pfam" id="PF00294"/>
    </source>
</evidence>
<evidence type="ECO:0000256" key="2">
    <source>
        <dbReference type="ARBA" id="ARBA00022679"/>
    </source>
</evidence>
<dbReference type="GO" id="GO:0008865">
    <property type="term" value="F:fructokinase activity"/>
    <property type="evidence" value="ECO:0007669"/>
    <property type="project" value="UniProtKB-ARBA"/>
</dbReference>
<comment type="caution">
    <text evidence="8">The sequence shown here is derived from an EMBL/GenBank/DDBJ whole genome shotgun (WGS) entry which is preliminary data.</text>
</comment>
<dbReference type="InterPro" id="IPR029056">
    <property type="entry name" value="Ribokinase-like"/>
</dbReference>
<dbReference type="GO" id="GO:0005524">
    <property type="term" value="F:ATP binding"/>
    <property type="evidence" value="ECO:0007669"/>
    <property type="project" value="UniProtKB-KW"/>
</dbReference>
<reference evidence="8 9" key="1">
    <citation type="submission" date="2014-11" db="EMBL/GenBank/DDBJ databases">
        <title>Draft Genome Sequence of Vibrio piscirenalis strains CECT 8603T and CECT 8604, two marine Gammaproteobacterium isolated from cultured gilthead sea bream (Sparus aurata).</title>
        <authorList>
            <person name="Arahal D.R."/>
            <person name="Rodrigo-Torres L."/>
            <person name="Lucena T."/>
            <person name="Pujalte M.J."/>
        </authorList>
    </citation>
    <scope>NUCLEOTIDE SEQUENCE [LARGE SCALE GENOMIC DNA]</scope>
    <source>
        <strain evidence="8 9">DCR 1-4-2</strain>
    </source>
</reference>
<dbReference type="EMBL" id="JTKH01000025">
    <property type="protein sequence ID" value="KII75323.1"/>
    <property type="molecule type" value="Genomic_DNA"/>
</dbReference>
<dbReference type="AlphaFoldDB" id="A0A0C2K075"/>
<dbReference type="OrthoDB" id="9779730at2"/>
<dbReference type="CDD" id="cd01167">
    <property type="entry name" value="bac_FRK"/>
    <property type="match status" value="1"/>
</dbReference>
<dbReference type="Pfam" id="PF00294">
    <property type="entry name" value="PfkB"/>
    <property type="match status" value="1"/>
</dbReference>
<keyword evidence="2 6" id="KW-0808">Transferase</keyword>
<dbReference type="InterPro" id="IPR050306">
    <property type="entry name" value="PfkB_Carbo_kinase"/>
</dbReference>
<dbReference type="Gene3D" id="3.40.1190.20">
    <property type="match status" value="1"/>
</dbReference>
<evidence type="ECO:0000256" key="1">
    <source>
        <dbReference type="ARBA" id="ARBA00010688"/>
    </source>
</evidence>
<dbReference type="STRING" id="1461322.OJ16_18715"/>
<evidence type="ECO:0000256" key="5">
    <source>
        <dbReference type="ARBA" id="ARBA00022840"/>
    </source>
</evidence>
<gene>
    <name evidence="8" type="ORF">OJ16_18715</name>
</gene>
<dbReference type="SUPFAM" id="SSF53613">
    <property type="entry name" value="Ribokinase-like"/>
    <property type="match status" value="1"/>
</dbReference>
<keyword evidence="3" id="KW-0547">Nucleotide-binding</keyword>
<keyword evidence="5" id="KW-0067">ATP-binding</keyword>
<evidence type="ECO:0000256" key="6">
    <source>
        <dbReference type="RuleBase" id="RU003704"/>
    </source>
</evidence>
<dbReference type="RefSeq" id="WP_040992900.1">
    <property type="nucleotide sequence ID" value="NZ_JTKH01000025.1"/>
</dbReference>
<evidence type="ECO:0000256" key="3">
    <source>
        <dbReference type="ARBA" id="ARBA00022741"/>
    </source>
</evidence>
<dbReference type="InterPro" id="IPR002173">
    <property type="entry name" value="Carboh/pur_kinase_PfkB_CS"/>
</dbReference>
<protein>
    <submittedName>
        <fullName evidence="8">Fructokinase</fullName>
    </submittedName>
</protein>
<accession>A0A0C2NRF9</accession>
<evidence type="ECO:0000256" key="4">
    <source>
        <dbReference type="ARBA" id="ARBA00022777"/>
    </source>
</evidence>
<name>A0A0C2K075_9VIBR</name>
<feature type="domain" description="Carbohydrate kinase PfkB" evidence="7">
    <location>
        <begin position="1"/>
        <end position="298"/>
    </location>
</feature>
<dbReference type="PROSITE" id="PS00584">
    <property type="entry name" value="PFKB_KINASES_2"/>
    <property type="match status" value="1"/>
</dbReference>
<sequence length="306" mass="32794">MNKVWVTGDAVVDLIPHKGGQSYLKCPGGAPANVAVGIARLGGDTSFVGNVGNDPFGRFIAQILEAECVETKFLAFNEAYRTSTVVVDLDHEGERTFTFMVTPSADQFFDAADKPDFAENQWLHSCSIALANDPSRTATFNMMTRLKSQGGYISFDPNLREQVWNSVEEMVENVSKAVELADIVKFSEEELLLLSGKNSVDEALATPGWEDKAIIITLGSKGALVQYQGTQTIVPSKAVTKVVDTTGAGDAFVAGLLALLSRHSEWKNQETIIAAVKCGNKCGALAVTKKGAMTALPTPESLDVLS</sequence>
<proteinExistence type="inferred from homology"/>
<evidence type="ECO:0000313" key="8">
    <source>
        <dbReference type="EMBL" id="KII75323.1"/>
    </source>
</evidence>
<dbReference type="InterPro" id="IPR002139">
    <property type="entry name" value="Ribo/fructo_kinase"/>
</dbReference>
<dbReference type="PANTHER" id="PTHR43085:SF1">
    <property type="entry name" value="PSEUDOURIDINE KINASE-RELATED"/>
    <property type="match status" value="1"/>
</dbReference>